<dbReference type="GO" id="GO:0016926">
    <property type="term" value="P:protein desumoylation"/>
    <property type="evidence" value="ECO:0007669"/>
    <property type="project" value="TreeGrafter"/>
</dbReference>
<keyword evidence="7" id="KW-1185">Reference proteome</keyword>
<evidence type="ECO:0000256" key="3">
    <source>
        <dbReference type="ARBA" id="ARBA00022801"/>
    </source>
</evidence>
<dbReference type="GO" id="GO:0016929">
    <property type="term" value="F:deSUMOylase activity"/>
    <property type="evidence" value="ECO:0007669"/>
    <property type="project" value="TreeGrafter"/>
</dbReference>
<evidence type="ECO:0000256" key="4">
    <source>
        <dbReference type="ARBA" id="ARBA00022807"/>
    </source>
</evidence>
<proteinExistence type="inferred from homology"/>
<evidence type="ECO:0000256" key="1">
    <source>
        <dbReference type="ARBA" id="ARBA00005234"/>
    </source>
</evidence>
<keyword evidence="2 6" id="KW-0645">Protease</keyword>
<dbReference type="Gene3D" id="3.40.395.10">
    <property type="entry name" value="Adenoviral Proteinase, Chain A"/>
    <property type="match status" value="1"/>
</dbReference>
<dbReference type="EMBL" id="ASPP01008665">
    <property type="protein sequence ID" value="ETO25259.1"/>
    <property type="molecule type" value="Genomic_DNA"/>
</dbReference>
<dbReference type="InterPro" id="IPR038765">
    <property type="entry name" value="Papain-like_cys_pep_sf"/>
</dbReference>
<organism evidence="6 7">
    <name type="scientific">Reticulomyxa filosa</name>
    <dbReference type="NCBI Taxonomy" id="46433"/>
    <lineage>
        <taxon>Eukaryota</taxon>
        <taxon>Sar</taxon>
        <taxon>Rhizaria</taxon>
        <taxon>Retaria</taxon>
        <taxon>Foraminifera</taxon>
        <taxon>Monothalamids</taxon>
        <taxon>Reticulomyxidae</taxon>
        <taxon>Reticulomyxa</taxon>
    </lineage>
</organism>
<dbReference type="AlphaFoldDB" id="X6NHN4"/>
<accession>X6NHN4</accession>
<keyword evidence="4" id="KW-0788">Thiol protease</keyword>
<dbReference type="PANTHER" id="PTHR12606">
    <property type="entry name" value="SENTRIN/SUMO-SPECIFIC PROTEASE"/>
    <property type="match status" value="1"/>
</dbReference>
<dbReference type="OrthoDB" id="1939479at2759"/>
<reference evidence="6 7" key="1">
    <citation type="journal article" date="2013" name="Curr. Biol.">
        <title>The Genome of the Foraminiferan Reticulomyxa filosa.</title>
        <authorList>
            <person name="Glockner G."/>
            <person name="Hulsmann N."/>
            <person name="Schleicher M."/>
            <person name="Noegel A.A."/>
            <person name="Eichinger L."/>
            <person name="Gallinger C."/>
            <person name="Pawlowski J."/>
            <person name="Sierra R."/>
            <person name="Euteneuer U."/>
            <person name="Pillet L."/>
            <person name="Moustafa A."/>
            <person name="Platzer M."/>
            <person name="Groth M."/>
            <person name="Szafranski K."/>
            <person name="Schliwa M."/>
        </authorList>
    </citation>
    <scope>NUCLEOTIDE SEQUENCE [LARGE SCALE GENOMIC DNA]</scope>
</reference>
<dbReference type="GO" id="GO:0005634">
    <property type="term" value="C:nucleus"/>
    <property type="evidence" value="ECO:0007669"/>
    <property type="project" value="TreeGrafter"/>
</dbReference>
<dbReference type="GO" id="GO:0006508">
    <property type="term" value="P:proteolysis"/>
    <property type="evidence" value="ECO:0007669"/>
    <property type="project" value="UniProtKB-KW"/>
</dbReference>
<protein>
    <submittedName>
        <fullName evidence="6">Ulp1 protease</fullName>
    </submittedName>
</protein>
<gene>
    <name evidence="6" type="ORF">RFI_11883</name>
</gene>
<evidence type="ECO:0000313" key="6">
    <source>
        <dbReference type="EMBL" id="ETO25259.1"/>
    </source>
</evidence>
<feature type="domain" description="Ubiquitin-like protease family profile" evidence="5">
    <location>
        <begin position="144"/>
        <end position="324"/>
    </location>
</feature>
<evidence type="ECO:0000259" key="5">
    <source>
        <dbReference type="PROSITE" id="PS50600"/>
    </source>
</evidence>
<evidence type="ECO:0000313" key="7">
    <source>
        <dbReference type="Proteomes" id="UP000023152"/>
    </source>
</evidence>
<dbReference type="Proteomes" id="UP000023152">
    <property type="component" value="Unassembled WGS sequence"/>
</dbReference>
<keyword evidence="3" id="KW-0378">Hydrolase</keyword>
<dbReference type="PANTHER" id="PTHR12606:SF141">
    <property type="entry name" value="GH15225P-RELATED"/>
    <property type="match status" value="1"/>
</dbReference>
<dbReference type="PROSITE" id="PS50600">
    <property type="entry name" value="ULP_PROTEASE"/>
    <property type="match status" value="1"/>
</dbReference>
<sequence length="413" mass="49120">MSHKLDPNYEKRKKYFQQFSKNKYINIVGLWLFKKKKTLSVKPMNRMIGYLEEINLNKKVELGKKGTNLNTSLTISTDKLIKQTDKLLDCRAKEQEKNQTDKQKQIRDAKMKPLTEEQKKLVQRTFDKANKDISVLIASNEELGQVYGKDIIRLQPRIWLNDEIINYYAAMLGKRNRTRFENKQCECSVVLMNSFFYTKLAGSGYKFSNVSRWTKPAQLQKRCFSKKVNTIFDLHKVIIPINMSNTHWVCACINIAEKRFEFYDSMGSDGKQFYEIFKRYVEDEIKDKKLEIKYNWNHYHLKGIPRQNNAYDCGVFTCKFMDWLCDNLTPDFSQTDMCDFRLKMAHEIITNELLLQIFIKKKHERNMKKFLLVELKEKMMKKSDEKGMLGYSLVKWLFRLTLLSIEVNVKVYK</sequence>
<dbReference type="SUPFAM" id="SSF54001">
    <property type="entry name" value="Cysteine proteinases"/>
    <property type="match status" value="1"/>
</dbReference>
<name>X6NHN4_RETFI</name>
<comment type="caution">
    <text evidence="6">The sequence shown here is derived from an EMBL/GenBank/DDBJ whole genome shotgun (WGS) entry which is preliminary data.</text>
</comment>
<dbReference type="Pfam" id="PF02902">
    <property type="entry name" value="Peptidase_C48"/>
    <property type="match status" value="1"/>
</dbReference>
<dbReference type="InterPro" id="IPR003653">
    <property type="entry name" value="Peptidase_C48_C"/>
</dbReference>
<comment type="similarity">
    <text evidence="1">Belongs to the peptidase C48 family.</text>
</comment>
<evidence type="ECO:0000256" key="2">
    <source>
        <dbReference type="ARBA" id="ARBA00022670"/>
    </source>
</evidence>